<organism evidence="7 8">
    <name type="scientific">Deinococcus rubellus</name>
    <dbReference type="NCBI Taxonomy" id="1889240"/>
    <lineage>
        <taxon>Bacteria</taxon>
        <taxon>Thermotogati</taxon>
        <taxon>Deinococcota</taxon>
        <taxon>Deinococci</taxon>
        <taxon>Deinococcales</taxon>
        <taxon>Deinococcaceae</taxon>
        <taxon>Deinococcus</taxon>
    </lineage>
</organism>
<dbReference type="PANTHER" id="PTHR31760">
    <property type="entry name" value="S-ADENOSYL-L-METHIONINE-DEPENDENT METHYLTRANSFERASES SUPERFAMILY PROTEIN"/>
    <property type="match status" value="1"/>
</dbReference>
<dbReference type="CDD" id="cd02440">
    <property type="entry name" value="AdoMet_MTases"/>
    <property type="match status" value="1"/>
</dbReference>
<feature type="binding site" evidence="6">
    <location>
        <begin position="102"/>
        <end position="104"/>
    </location>
    <ligand>
        <name>S-adenosyl-L-methionine</name>
        <dbReference type="ChEBI" id="CHEBI:59789"/>
    </ligand>
</feature>
<reference evidence="7" key="1">
    <citation type="submission" date="2022-09" db="EMBL/GenBank/DDBJ databases">
        <title>genome sequence of Deinococcus rubellus.</title>
        <authorList>
            <person name="Srinivasan S."/>
        </authorList>
    </citation>
    <scope>NUCLEOTIDE SEQUENCE</scope>
    <source>
        <strain evidence="7">Ant6</strain>
    </source>
</reference>
<evidence type="ECO:0000313" key="8">
    <source>
        <dbReference type="Proteomes" id="UP001060261"/>
    </source>
</evidence>
<evidence type="ECO:0000256" key="1">
    <source>
        <dbReference type="ARBA" id="ARBA00022490"/>
    </source>
</evidence>
<evidence type="ECO:0000256" key="5">
    <source>
        <dbReference type="ARBA" id="ARBA00022691"/>
    </source>
</evidence>
<protein>
    <recommendedName>
        <fullName evidence="6">Ribosomal RNA small subunit methyltransferase G</fullName>
        <ecNumber evidence="6">2.1.1.-</ecNumber>
    </recommendedName>
    <alternativeName>
        <fullName evidence="6">16S rRNA 7-methylguanosine methyltransferase</fullName>
        <shortName evidence="6">16S rRNA m7G methyltransferase</shortName>
    </alternativeName>
</protein>
<keyword evidence="8" id="KW-1185">Reference proteome</keyword>
<dbReference type="EMBL" id="CP104213">
    <property type="protein sequence ID" value="UWX64554.1"/>
    <property type="molecule type" value="Genomic_DNA"/>
</dbReference>
<keyword evidence="1 6" id="KW-0963">Cytoplasm</keyword>
<dbReference type="PIRSF" id="PIRSF003078">
    <property type="entry name" value="GidB"/>
    <property type="match status" value="1"/>
</dbReference>
<gene>
    <name evidence="6 7" type="primary">rsmG</name>
    <name evidence="7" type="ORF">N0D28_02495</name>
</gene>
<accession>A0ABY5YJW9</accession>
<sequence>MTPEGEALLLQGGLELGLDLRPHLPAFAELQAALLEGNAQMNLTALTAERDIILKHFIDSLTCGLDGWLGEATRLLDLGSGAGFPALPLAIVYPQLQILAVDATRKKTEYIARTAARLQLGQVQVLASRAESLGRDPAHREQYQRVVTRAVAALPVLAELGLPLLETGGLLIAQKGQLNPEELEAGRRAAAELGGELFHVKQFELPVSHDPRSLVVMRKLGTTLANYPRREGVPGKQPLF</sequence>
<dbReference type="GO" id="GO:0008168">
    <property type="term" value="F:methyltransferase activity"/>
    <property type="evidence" value="ECO:0007669"/>
    <property type="project" value="UniProtKB-KW"/>
</dbReference>
<dbReference type="NCBIfam" id="TIGR00138">
    <property type="entry name" value="rsmG_gidB"/>
    <property type="match status" value="1"/>
</dbReference>
<evidence type="ECO:0000256" key="6">
    <source>
        <dbReference type="HAMAP-Rule" id="MF_00074"/>
    </source>
</evidence>
<dbReference type="SUPFAM" id="SSF53335">
    <property type="entry name" value="S-adenosyl-L-methionine-dependent methyltransferases"/>
    <property type="match status" value="1"/>
</dbReference>
<keyword evidence="4 6" id="KW-0808">Transferase</keyword>
<feature type="binding site" evidence="6">
    <location>
        <begin position="130"/>
        <end position="131"/>
    </location>
    <ligand>
        <name>S-adenosyl-L-methionine</name>
        <dbReference type="ChEBI" id="CHEBI:59789"/>
    </ligand>
</feature>
<dbReference type="GO" id="GO:0032259">
    <property type="term" value="P:methylation"/>
    <property type="evidence" value="ECO:0007669"/>
    <property type="project" value="UniProtKB-KW"/>
</dbReference>
<keyword evidence="5 6" id="KW-0949">S-adenosyl-L-methionine</keyword>
<comment type="subcellular location">
    <subcellularLocation>
        <location evidence="6">Cytoplasm</location>
    </subcellularLocation>
</comment>
<feature type="binding site" evidence="6">
    <location>
        <position position="79"/>
    </location>
    <ligand>
        <name>S-adenosyl-L-methionine</name>
        <dbReference type="ChEBI" id="CHEBI:59789"/>
    </ligand>
</feature>
<dbReference type="Gene3D" id="3.40.50.150">
    <property type="entry name" value="Vaccinia Virus protein VP39"/>
    <property type="match status" value="1"/>
</dbReference>
<evidence type="ECO:0000256" key="4">
    <source>
        <dbReference type="ARBA" id="ARBA00022679"/>
    </source>
</evidence>
<proteinExistence type="inferred from homology"/>
<dbReference type="Pfam" id="PF02527">
    <property type="entry name" value="GidB"/>
    <property type="match status" value="1"/>
</dbReference>
<feature type="binding site" evidence="6">
    <location>
        <position position="84"/>
    </location>
    <ligand>
        <name>S-adenosyl-L-methionine</name>
        <dbReference type="ChEBI" id="CHEBI:59789"/>
    </ligand>
</feature>
<comment type="similarity">
    <text evidence="6">Belongs to the methyltransferase superfamily. RNA methyltransferase RsmG family.</text>
</comment>
<dbReference type="PANTHER" id="PTHR31760:SF0">
    <property type="entry name" value="S-ADENOSYL-L-METHIONINE-DEPENDENT METHYLTRANSFERASES SUPERFAMILY PROTEIN"/>
    <property type="match status" value="1"/>
</dbReference>
<feature type="binding site" evidence="6">
    <location>
        <position position="149"/>
    </location>
    <ligand>
        <name>S-adenosyl-L-methionine</name>
        <dbReference type="ChEBI" id="CHEBI:59789"/>
    </ligand>
</feature>
<evidence type="ECO:0000256" key="3">
    <source>
        <dbReference type="ARBA" id="ARBA00022603"/>
    </source>
</evidence>
<name>A0ABY5YJW9_9DEIO</name>
<dbReference type="InterPro" id="IPR003682">
    <property type="entry name" value="rRNA_ssu_MeTfrase_G"/>
</dbReference>
<dbReference type="RefSeq" id="WP_260560826.1">
    <property type="nucleotide sequence ID" value="NZ_BAABEC010000072.1"/>
</dbReference>
<keyword evidence="3 6" id="KW-0489">Methyltransferase</keyword>
<keyword evidence="2 6" id="KW-0698">rRNA processing</keyword>
<dbReference type="Proteomes" id="UP001060261">
    <property type="component" value="Chromosome"/>
</dbReference>
<dbReference type="EC" id="2.1.1.-" evidence="6"/>
<evidence type="ECO:0000313" key="7">
    <source>
        <dbReference type="EMBL" id="UWX64554.1"/>
    </source>
</evidence>
<dbReference type="InterPro" id="IPR029063">
    <property type="entry name" value="SAM-dependent_MTases_sf"/>
</dbReference>
<comment type="function">
    <text evidence="6">Specifically methylates the N7 position of a guanine in 16S rRNA.</text>
</comment>
<dbReference type="HAMAP" id="MF_00074">
    <property type="entry name" value="16SrRNA_methyltr_G"/>
    <property type="match status" value="1"/>
</dbReference>
<evidence type="ECO:0000256" key="2">
    <source>
        <dbReference type="ARBA" id="ARBA00022552"/>
    </source>
</evidence>